<dbReference type="Proteomes" id="UP000014977">
    <property type="component" value="Unassembled WGS sequence"/>
</dbReference>
<dbReference type="GO" id="GO:0016024">
    <property type="term" value="P:CDP-diacylglycerol biosynthetic process"/>
    <property type="evidence" value="ECO:0007669"/>
    <property type="project" value="UniProtKB-UniPathway"/>
</dbReference>
<dbReference type="EMBL" id="ATHJ01000076">
    <property type="protein sequence ID" value="EPR41314.1"/>
    <property type="molecule type" value="Genomic_DNA"/>
</dbReference>
<dbReference type="eggNOG" id="COG1597">
    <property type="taxonomic scope" value="Bacteria"/>
</dbReference>
<gene>
    <name evidence="1" type="ORF">dsmv_2095</name>
</gene>
<dbReference type="Pfam" id="PF09139">
    <property type="entry name" value="Tam41_Mmp37"/>
    <property type="match status" value="1"/>
</dbReference>
<organism evidence="1 2">
    <name type="scientific">Desulfococcus multivorans DSM 2059</name>
    <dbReference type="NCBI Taxonomy" id="1121405"/>
    <lineage>
        <taxon>Bacteria</taxon>
        <taxon>Pseudomonadati</taxon>
        <taxon>Thermodesulfobacteriota</taxon>
        <taxon>Desulfobacteria</taxon>
        <taxon>Desulfobacterales</taxon>
        <taxon>Desulfococcaceae</taxon>
        <taxon>Desulfococcus</taxon>
    </lineage>
</organism>
<dbReference type="InterPro" id="IPR015222">
    <property type="entry name" value="Tam41"/>
</dbReference>
<protein>
    <submittedName>
        <fullName evidence="1">Uncharacterized protein</fullName>
    </submittedName>
</protein>
<dbReference type="GO" id="GO:0032049">
    <property type="term" value="P:cardiolipin biosynthetic process"/>
    <property type="evidence" value="ECO:0007669"/>
    <property type="project" value="InterPro"/>
</dbReference>
<reference evidence="1 2" key="1">
    <citation type="journal article" date="2013" name="Genome Announc.">
        <title>Draft genome sequences for three mercury-methylating, sulfate-reducing bacteria.</title>
        <authorList>
            <person name="Brown S.D."/>
            <person name="Hurt R.A.Jr."/>
            <person name="Gilmour C.C."/>
            <person name="Elias D.A."/>
        </authorList>
    </citation>
    <scope>NUCLEOTIDE SEQUENCE [LARGE SCALE GENOMIC DNA]</scope>
    <source>
        <strain evidence="1 2">DSM 2059</strain>
    </source>
</reference>
<sequence>MQVPIHLLDQIRESVNGAPSSAMDRLIQDIFTRFDGHVQGILFYGSCLRKENALDGLADLYVLVDTYRTAYRNACHAFLNHRLPPNVYYHEASFDGLTVRAKYAVISLEDFQKGTTDRWFHSYLWGRFCQPCRMIYARDAATADAVVAALAQAVVTFVSRVLPCMPPMFTARELWGRGLELSYRAELRSERPDRQVRLVDADPGYFEAATRHVLGGMPRWTAVPMEADGRFRTNIPKSAQWVARAAWRLRTVQGKLLSILRLLKATMTFEGGVDYILWKIERHSGVTVAAEPRLRRHPILAAGVLAWRAYRSGGFR</sequence>
<dbReference type="OrthoDB" id="7340718at2"/>
<comment type="caution">
    <text evidence="1">The sequence shown here is derived from an EMBL/GenBank/DDBJ whole genome shotgun (WGS) entry which is preliminary data.</text>
</comment>
<dbReference type="AlphaFoldDB" id="S7V444"/>
<evidence type="ECO:0000313" key="2">
    <source>
        <dbReference type="Proteomes" id="UP000014977"/>
    </source>
</evidence>
<name>S7V444_DESML</name>
<keyword evidence="2" id="KW-1185">Reference proteome</keyword>
<accession>S7V444</accession>
<dbReference type="UniPathway" id="UPA00557">
    <property type="reaction ID" value="UER00614"/>
</dbReference>
<proteinExistence type="predicted"/>
<evidence type="ECO:0000313" key="1">
    <source>
        <dbReference type="EMBL" id="EPR41314.1"/>
    </source>
</evidence>
<dbReference type="RefSeq" id="WP_020876526.1">
    <property type="nucleotide sequence ID" value="NZ_ATHJ01000076.1"/>
</dbReference>
<dbReference type="GO" id="GO:0004605">
    <property type="term" value="F:phosphatidate cytidylyltransferase activity"/>
    <property type="evidence" value="ECO:0007669"/>
    <property type="project" value="InterPro"/>
</dbReference>
<dbReference type="STRING" id="897.B2D07_06605"/>